<evidence type="ECO:0000313" key="1">
    <source>
        <dbReference type="EMBL" id="GAV08410.1"/>
    </source>
</evidence>
<reference evidence="1 2" key="1">
    <citation type="journal article" date="2016" name="Nat. Commun.">
        <title>Extremotolerant tardigrade genome and improved radiotolerance of human cultured cells by tardigrade-unique protein.</title>
        <authorList>
            <person name="Hashimoto T."/>
            <person name="Horikawa D.D."/>
            <person name="Saito Y."/>
            <person name="Kuwahara H."/>
            <person name="Kozuka-Hata H."/>
            <person name="Shin-I T."/>
            <person name="Minakuchi Y."/>
            <person name="Ohishi K."/>
            <person name="Motoyama A."/>
            <person name="Aizu T."/>
            <person name="Enomoto A."/>
            <person name="Kondo K."/>
            <person name="Tanaka S."/>
            <person name="Hara Y."/>
            <person name="Koshikawa S."/>
            <person name="Sagara H."/>
            <person name="Miura T."/>
            <person name="Yokobori S."/>
            <person name="Miyagawa K."/>
            <person name="Suzuki Y."/>
            <person name="Kubo T."/>
            <person name="Oyama M."/>
            <person name="Kohara Y."/>
            <person name="Fujiyama A."/>
            <person name="Arakawa K."/>
            <person name="Katayama T."/>
            <person name="Toyoda A."/>
            <person name="Kunieda T."/>
        </authorList>
    </citation>
    <scope>NUCLEOTIDE SEQUENCE [LARGE SCALE GENOMIC DNA]</scope>
    <source>
        <strain evidence="1 2">YOKOZUNA-1</strain>
    </source>
</reference>
<name>A0A1D1W4J2_RAMVA</name>
<dbReference type="Proteomes" id="UP000186922">
    <property type="component" value="Unassembled WGS sequence"/>
</dbReference>
<proteinExistence type="predicted"/>
<comment type="caution">
    <text evidence="1">The sequence shown here is derived from an EMBL/GenBank/DDBJ whole genome shotgun (WGS) entry which is preliminary data.</text>
</comment>
<sequence>MVDKSVEADVKKLRAVADVASNVGSQKKQFWQALEKLRVDGFASDDVYNGIKRYAEVKHRPDTLVQHKNRIVSLRRSGKVVVAQAKVFLRGSRGHFGVRTAVAYLLWNKDVLQFLAGIPLTLDEETKTDMYKKATDEILQWYKSVPAQKKEAATKKVEPEVQQKRKYNEQEIEDFCNTLAKARRDATITENVYQAIHRYSEKRHAHLWIAKFKNSILPGTKEGERTVKRLNKFSKSAQSMWPVSLAIVCLLWTGEMLKFAQDSELLLDEEAKTILYKGAEKAVLDWSVTNSRVL</sequence>
<dbReference type="EMBL" id="BDGG01000017">
    <property type="protein sequence ID" value="GAV08410.1"/>
    <property type="molecule type" value="Genomic_DNA"/>
</dbReference>
<keyword evidence="2" id="KW-1185">Reference proteome</keyword>
<dbReference type="AlphaFoldDB" id="A0A1D1W4J2"/>
<organism evidence="1 2">
    <name type="scientific">Ramazzottius varieornatus</name>
    <name type="common">Water bear</name>
    <name type="synonym">Tardigrade</name>
    <dbReference type="NCBI Taxonomy" id="947166"/>
    <lineage>
        <taxon>Eukaryota</taxon>
        <taxon>Metazoa</taxon>
        <taxon>Ecdysozoa</taxon>
        <taxon>Tardigrada</taxon>
        <taxon>Eutardigrada</taxon>
        <taxon>Parachela</taxon>
        <taxon>Hypsibioidea</taxon>
        <taxon>Ramazzottiidae</taxon>
        <taxon>Ramazzottius</taxon>
    </lineage>
</organism>
<evidence type="ECO:0000313" key="2">
    <source>
        <dbReference type="Proteomes" id="UP000186922"/>
    </source>
</evidence>
<gene>
    <name evidence="1" type="primary">RvY_18102-1</name>
    <name evidence="1" type="synonym">RvY_18102.1</name>
    <name evidence="1" type="ORF">RvY_18102</name>
</gene>
<protein>
    <submittedName>
        <fullName evidence="1">Uncharacterized protein</fullName>
    </submittedName>
</protein>
<accession>A0A1D1W4J2</accession>